<protein>
    <submittedName>
        <fullName evidence="2">Uncharacterized protein</fullName>
    </submittedName>
</protein>
<dbReference type="Proteomes" id="UP000479710">
    <property type="component" value="Unassembled WGS sequence"/>
</dbReference>
<evidence type="ECO:0000313" key="2">
    <source>
        <dbReference type="EMBL" id="KAF0909719.1"/>
    </source>
</evidence>
<organism evidence="2 3">
    <name type="scientific">Oryza meyeriana var. granulata</name>
    <dbReference type="NCBI Taxonomy" id="110450"/>
    <lineage>
        <taxon>Eukaryota</taxon>
        <taxon>Viridiplantae</taxon>
        <taxon>Streptophyta</taxon>
        <taxon>Embryophyta</taxon>
        <taxon>Tracheophyta</taxon>
        <taxon>Spermatophyta</taxon>
        <taxon>Magnoliopsida</taxon>
        <taxon>Liliopsida</taxon>
        <taxon>Poales</taxon>
        <taxon>Poaceae</taxon>
        <taxon>BOP clade</taxon>
        <taxon>Oryzoideae</taxon>
        <taxon>Oryzeae</taxon>
        <taxon>Oryzinae</taxon>
        <taxon>Oryza</taxon>
        <taxon>Oryza meyeriana</taxon>
    </lineage>
</organism>
<dbReference type="AlphaFoldDB" id="A0A6G1DBG1"/>
<keyword evidence="3" id="KW-1185">Reference proteome</keyword>
<feature type="compositionally biased region" description="Basic and acidic residues" evidence="1">
    <location>
        <begin position="65"/>
        <end position="81"/>
    </location>
</feature>
<evidence type="ECO:0000313" key="3">
    <source>
        <dbReference type="Proteomes" id="UP000479710"/>
    </source>
</evidence>
<comment type="caution">
    <text evidence="2">The sequence shown here is derived from an EMBL/GenBank/DDBJ whole genome shotgun (WGS) entry which is preliminary data.</text>
</comment>
<feature type="region of interest" description="Disordered" evidence="1">
    <location>
        <begin position="58"/>
        <end position="81"/>
    </location>
</feature>
<sequence length="81" mass="8688">MTIDGNEDKEIGRKECGSGNGNQGQREELEGEIIEVATKILNVAVGKVLDEAFEKEMGEDEVSMMEEKGVESEVKGEGVGA</sequence>
<name>A0A6G1DBG1_9ORYZ</name>
<feature type="compositionally biased region" description="Basic and acidic residues" evidence="1">
    <location>
        <begin position="1"/>
        <end position="16"/>
    </location>
</feature>
<gene>
    <name evidence="2" type="ORF">E2562_000054</name>
</gene>
<feature type="region of interest" description="Disordered" evidence="1">
    <location>
        <begin position="1"/>
        <end position="27"/>
    </location>
</feature>
<reference evidence="2 3" key="1">
    <citation type="submission" date="2019-11" db="EMBL/GenBank/DDBJ databases">
        <title>Whole genome sequence of Oryza granulata.</title>
        <authorList>
            <person name="Li W."/>
        </authorList>
    </citation>
    <scope>NUCLEOTIDE SEQUENCE [LARGE SCALE GENOMIC DNA]</scope>
    <source>
        <strain evidence="3">cv. Menghai</strain>
        <tissue evidence="2">Leaf</tissue>
    </source>
</reference>
<evidence type="ECO:0000256" key="1">
    <source>
        <dbReference type="SAM" id="MobiDB-lite"/>
    </source>
</evidence>
<dbReference type="EMBL" id="SPHZ02000006">
    <property type="protein sequence ID" value="KAF0909719.1"/>
    <property type="molecule type" value="Genomic_DNA"/>
</dbReference>
<proteinExistence type="predicted"/>
<accession>A0A6G1DBG1</accession>